<dbReference type="AlphaFoldDB" id="A0A645HYP1"/>
<proteinExistence type="predicted"/>
<protein>
    <submittedName>
        <fullName evidence="1">Uncharacterized protein</fullName>
    </submittedName>
</protein>
<gene>
    <name evidence="1" type="ORF">SDC9_191256</name>
</gene>
<comment type="caution">
    <text evidence="1">The sequence shown here is derived from an EMBL/GenBank/DDBJ whole genome shotgun (WGS) entry which is preliminary data.</text>
</comment>
<name>A0A645HYP1_9ZZZZ</name>
<organism evidence="1">
    <name type="scientific">bioreactor metagenome</name>
    <dbReference type="NCBI Taxonomy" id="1076179"/>
    <lineage>
        <taxon>unclassified sequences</taxon>
        <taxon>metagenomes</taxon>
        <taxon>ecological metagenomes</taxon>
    </lineage>
</organism>
<accession>A0A645HYP1</accession>
<evidence type="ECO:0000313" key="1">
    <source>
        <dbReference type="EMBL" id="MPN43696.1"/>
    </source>
</evidence>
<dbReference type="EMBL" id="VSSQ01102262">
    <property type="protein sequence ID" value="MPN43696.1"/>
    <property type="molecule type" value="Genomic_DNA"/>
</dbReference>
<reference evidence="1" key="1">
    <citation type="submission" date="2019-08" db="EMBL/GenBank/DDBJ databases">
        <authorList>
            <person name="Kucharzyk K."/>
            <person name="Murdoch R.W."/>
            <person name="Higgins S."/>
            <person name="Loffler F."/>
        </authorList>
    </citation>
    <scope>NUCLEOTIDE SEQUENCE</scope>
</reference>
<sequence>MTVQRTAFIATDCAQLSFHRHADGVAHLHHFAGLTDIFFVLQRGAIEHH</sequence>